<gene>
    <name evidence="1" type="ORF">L6164_035279</name>
</gene>
<protein>
    <submittedName>
        <fullName evidence="1">Uncharacterized protein</fullName>
    </submittedName>
</protein>
<evidence type="ECO:0000313" key="1">
    <source>
        <dbReference type="EMBL" id="KAI4302061.1"/>
    </source>
</evidence>
<evidence type="ECO:0000313" key="2">
    <source>
        <dbReference type="Proteomes" id="UP000828941"/>
    </source>
</evidence>
<reference evidence="1 2" key="1">
    <citation type="journal article" date="2022" name="DNA Res.">
        <title>Chromosomal-level genome assembly of the orchid tree Bauhinia variegata (Leguminosae; Cercidoideae) supports the allotetraploid origin hypothesis of Bauhinia.</title>
        <authorList>
            <person name="Zhong Y."/>
            <person name="Chen Y."/>
            <person name="Zheng D."/>
            <person name="Pang J."/>
            <person name="Liu Y."/>
            <person name="Luo S."/>
            <person name="Meng S."/>
            <person name="Qian L."/>
            <person name="Wei D."/>
            <person name="Dai S."/>
            <person name="Zhou R."/>
        </authorList>
    </citation>
    <scope>NUCLEOTIDE SEQUENCE [LARGE SCALE GENOMIC DNA]</scope>
    <source>
        <strain evidence="1">BV-YZ2020</strain>
    </source>
</reference>
<keyword evidence="2" id="KW-1185">Reference proteome</keyword>
<name>A0ACB9KYH7_BAUVA</name>
<sequence length="121" mass="13646">MRRKGLVTAVSNTTFAFTLTLTSASKVELPCRAGLAYVTNTTSGEFPRRPLRQIREPSQVHYDFNISGSGTLAIPSSSLIHFDLSIVDKQCLSDLLQLHRRWPHPHPFRFALFSSRSPFQD</sequence>
<dbReference type="Proteomes" id="UP000828941">
    <property type="component" value="Chromosome 13"/>
</dbReference>
<dbReference type="EMBL" id="CM039438">
    <property type="protein sequence ID" value="KAI4302061.1"/>
    <property type="molecule type" value="Genomic_DNA"/>
</dbReference>
<comment type="caution">
    <text evidence="1">The sequence shown here is derived from an EMBL/GenBank/DDBJ whole genome shotgun (WGS) entry which is preliminary data.</text>
</comment>
<organism evidence="1 2">
    <name type="scientific">Bauhinia variegata</name>
    <name type="common">Purple orchid tree</name>
    <name type="synonym">Phanera variegata</name>
    <dbReference type="NCBI Taxonomy" id="167791"/>
    <lineage>
        <taxon>Eukaryota</taxon>
        <taxon>Viridiplantae</taxon>
        <taxon>Streptophyta</taxon>
        <taxon>Embryophyta</taxon>
        <taxon>Tracheophyta</taxon>
        <taxon>Spermatophyta</taxon>
        <taxon>Magnoliopsida</taxon>
        <taxon>eudicotyledons</taxon>
        <taxon>Gunneridae</taxon>
        <taxon>Pentapetalae</taxon>
        <taxon>rosids</taxon>
        <taxon>fabids</taxon>
        <taxon>Fabales</taxon>
        <taxon>Fabaceae</taxon>
        <taxon>Cercidoideae</taxon>
        <taxon>Cercideae</taxon>
        <taxon>Bauhiniinae</taxon>
        <taxon>Bauhinia</taxon>
    </lineage>
</organism>
<accession>A0ACB9KYH7</accession>
<proteinExistence type="predicted"/>